<reference evidence="3" key="2">
    <citation type="journal article" date="2018" name="Plant J.">
        <title>The Sorghum bicolor reference genome: improved assembly, gene annotations, a transcriptome atlas, and signatures of genome organization.</title>
        <authorList>
            <person name="McCormick R.F."/>
            <person name="Truong S.K."/>
            <person name="Sreedasyam A."/>
            <person name="Jenkins J."/>
            <person name="Shu S."/>
            <person name="Sims D."/>
            <person name="Kennedy M."/>
            <person name="Amirebrahimi M."/>
            <person name="Weers B.D."/>
            <person name="McKinley B."/>
            <person name="Mattison A."/>
            <person name="Morishige D.T."/>
            <person name="Grimwood J."/>
            <person name="Schmutz J."/>
            <person name="Mullet J.E."/>
        </authorList>
    </citation>
    <scope>NUCLEOTIDE SEQUENCE [LARGE SCALE GENOMIC DNA]</scope>
    <source>
        <strain evidence="3">cv. BTx623</strain>
    </source>
</reference>
<proteinExistence type="predicted"/>
<dbReference type="EMBL" id="CM000768">
    <property type="protein sequence ID" value="OQU78341.1"/>
    <property type="molecule type" value="Genomic_DNA"/>
</dbReference>
<reference evidence="2 3" key="1">
    <citation type="journal article" date="2009" name="Nature">
        <title>The Sorghum bicolor genome and the diversification of grasses.</title>
        <authorList>
            <person name="Paterson A.H."/>
            <person name="Bowers J.E."/>
            <person name="Bruggmann R."/>
            <person name="Dubchak I."/>
            <person name="Grimwood J."/>
            <person name="Gundlach H."/>
            <person name="Haberer G."/>
            <person name="Hellsten U."/>
            <person name="Mitros T."/>
            <person name="Poliakov A."/>
            <person name="Schmutz J."/>
            <person name="Spannagl M."/>
            <person name="Tang H."/>
            <person name="Wang X."/>
            <person name="Wicker T."/>
            <person name="Bharti A.K."/>
            <person name="Chapman J."/>
            <person name="Feltus F.A."/>
            <person name="Gowik U."/>
            <person name="Grigoriev I.V."/>
            <person name="Lyons E."/>
            <person name="Maher C.A."/>
            <person name="Martis M."/>
            <person name="Narechania A."/>
            <person name="Otillar R.P."/>
            <person name="Penning B.W."/>
            <person name="Salamov A.A."/>
            <person name="Wang Y."/>
            <person name="Zhang L."/>
            <person name="Carpita N.C."/>
            <person name="Freeling M."/>
            <person name="Gingle A.R."/>
            <person name="Hash C.T."/>
            <person name="Keller B."/>
            <person name="Klein P."/>
            <person name="Kresovich S."/>
            <person name="McCann M.C."/>
            <person name="Ming R."/>
            <person name="Peterson D.G."/>
            <person name="Mehboob-ur-Rahman"/>
            <person name="Ware D."/>
            <person name="Westhoff P."/>
            <person name="Mayer K.F."/>
            <person name="Messing J."/>
            <person name="Rokhsar D.S."/>
        </authorList>
    </citation>
    <scope>NUCLEOTIDE SEQUENCE [LARGE SCALE GENOMIC DNA]</scope>
    <source>
        <strain evidence="3">cv. BTx623</strain>
    </source>
</reference>
<organism evidence="2 3">
    <name type="scientific">Sorghum bicolor</name>
    <name type="common">Sorghum</name>
    <name type="synonym">Sorghum vulgare</name>
    <dbReference type="NCBI Taxonomy" id="4558"/>
    <lineage>
        <taxon>Eukaryota</taxon>
        <taxon>Viridiplantae</taxon>
        <taxon>Streptophyta</taxon>
        <taxon>Embryophyta</taxon>
        <taxon>Tracheophyta</taxon>
        <taxon>Spermatophyta</taxon>
        <taxon>Magnoliopsida</taxon>
        <taxon>Liliopsida</taxon>
        <taxon>Poales</taxon>
        <taxon>Poaceae</taxon>
        <taxon>PACMAD clade</taxon>
        <taxon>Panicoideae</taxon>
        <taxon>Andropogonodae</taxon>
        <taxon>Andropogoneae</taxon>
        <taxon>Sorghinae</taxon>
        <taxon>Sorghum</taxon>
    </lineage>
</organism>
<dbReference type="AlphaFoldDB" id="A0A1Z5R4G9"/>
<keyword evidence="3" id="KW-1185">Reference proteome</keyword>
<name>A0A1Z5R4G9_SORBI</name>
<feature type="region of interest" description="Disordered" evidence="1">
    <location>
        <begin position="57"/>
        <end position="87"/>
    </location>
</feature>
<feature type="region of interest" description="Disordered" evidence="1">
    <location>
        <begin position="1"/>
        <end position="25"/>
    </location>
</feature>
<accession>A0A1Z5R4G9</accession>
<dbReference type="Gramene" id="OQU78341">
    <property type="protein sequence ID" value="OQU78341"/>
    <property type="gene ID" value="SORBI_3009G206250"/>
</dbReference>
<dbReference type="InParanoid" id="A0A1Z5R4G9"/>
<evidence type="ECO:0000313" key="2">
    <source>
        <dbReference type="EMBL" id="OQU78341.1"/>
    </source>
</evidence>
<evidence type="ECO:0000313" key="3">
    <source>
        <dbReference type="Proteomes" id="UP000000768"/>
    </source>
</evidence>
<feature type="compositionally biased region" description="Low complexity" evidence="1">
    <location>
        <begin position="61"/>
        <end position="74"/>
    </location>
</feature>
<gene>
    <name evidence="2" type="ORF">SORBI_3009G206250</name>
</gene>
<dbReference type="Proteomes" id="UP000000768">
    <property type="component" value="Chromosome 9"/>
</dbReference>
<sequence>MSQAQSEADLICASHGHGEPNSSELQSFPIFSAATCWEQQQFPSLPWLQNSGIPRLRHGVLPPNASSAASAPLSDMYSEPTRPGPGA</sequence>
<protein>
    <submittedName>
        <fullName evidence="2">Uncharacterized protein</fullName>
    </submittedName>
</protein>
<evidence type="ECO:0000256" key="1">
    <source>
        <dbReference type="SAM" id="MobiDB-lite"/>
    </source>
</evidence>